<evidence type="ECO:0000256" key="3">
    <source>
        <dbReference type="ARBA" id="ARBA00012083"/>
    </source>
</evidence>
<organism evidence="10 11">
    <name type="scientific">Rubroshorea leprosula</name>
    <dbReference type="NCBI Taxonomy" id="152421"/>
    <lineage>
        <taxon>Eukaryota</taxon>
        <taxon>Viridiplantae</taxon>
        <taxon>Streptophyta</taxon>
        <taxon>Embryophyta</taxon>
        <taxon>Tracheophyta</taxon>
        <taxon>Spermatophyta</taxon>
        <taxon>Magnoliopsida</taxon>
        <taxon>eudicotyledons</taxon>
        <taxon>Gunneridae</taxon>
        <taxon>Pentapetalae</taxon>
        <taxon>rosids</taxon>
        <taxon>malvids</taxon>
        <taxon>Malvales</taxon>
        <taxon>Dipterocarpaceae</taxon>
        <taxon>Rubroshorea</taxon>
    </lineage>
</organism>
<proteinExistence type="inferred from homology"/>
<dbReference type="AlphaFoldDB" id="A0AAV5L482"/>
<dbReference type="Proteomes" id="UP001054252">
    <property type="component" value="Unassembled WGS sequence"/>
</dbReference>
<accession>A0AAV5L482</accession>
<comment type="similarity">
    <text evidence="8">Belongs to the ubiquitin-conjugating enzyme family.</text>
</comment>
<dbReference type="GO" id="GO:0016740">
    <property type="term" value="F:transferase activity"/>
    <property type="evidence" value="ECO:0007669"/>
    <property type="project" value="UniProtKB-KW"/>
</dbReference>
<evidence type="ECO:0000313" key="11">
    <source>
        <dbReference type="Proteomes" id="UP001054252"/>
    </source>
</evidence>
<dbReference type="GO" id="GO:0030246">
    <property type="term" value="F:carbohydrate binding"/>
    <property type="evidence" value="ECO:0007669"/>
    <property type="project" value="InterPro"/>
</dbReference>
<keyword evidence="4" id="KW-0808">Transferase</keyword>
<evidence type="ECO:0000256" key="4">
    <source>
        <dbReference type="ARBA" id="ARBA00022679"/>
    </source>
</evidence>
<evidence type="ECO:0000256" key="5">
    <source>
        <dbReference type="ARBA" id="ARBA00022786"/>
    </source>
</evidence>
<comment type="caution">
    <text evidence="10">The sequence shown here is derived from an EMBL/GenBank/DDBJ whole genome shotgun (WGS) entry which is preliminary data.</text>
</comment>
<dbReference type="GO" id="GO:0005975">
    <property type="term" value="P:carbohydrate metabolic process"/>
    <property type="evidence" value="ECO:0007669"/>
    <property type="project" value="InterPro"/>
</dbReference>
<protein>
    <recommendedName>
        <fullName evidence="3">glucose-6-phosphate 1-epimerase</fullName>
        <ecNumber evidence="3">5.1.3.15</ecNumber>
    </recommendedName>
</protein>
<keyword evidence="6" id="KW-0413">Isomerase</keyword>
<dbReference type="SUPFAM" id="SSF54495">
    <property type="entry name" value="UBC-like"/>
    <property type="match status" value="1"/>
</dbReference>
<dbReference type="Gene3D" id="2.70.98.10">
    <property type="match status" value="1"/>
</dbReference>
<dbReference type="Gene3D" id="3.10.110.10">
    <property type="entry name" value="Ubiquitin Conjugating Enzyme"/>
    <property type="match status" value="1"/>
</dbReference>
<comment type="similarity">
    <text evidence="2">Belongs to the glucose-6-phosphate 1-epimerase family.</text>
</comment>
<dbReference type="InterPro" id="IPR008183">
    <property type="entry name" value="Aldose_1/G6P_1-epimerase"/>
</dbReference>
<dbReference type="GO" id="GO:0047938">
    <property type="term" value="F:glucose-6-phosphate 1-epimerase activity"/>
    <property type="evidence" value="ECO:0007669"/>
    <property type="project" value="UniProtKB-EC"/>
</dbReference>
<dbReference type="InterPro" id="IPR000608">
    <property type="entry name" value="UBC"/>
</dbReference>
<dbReference type="SUPFAM" id="SSF74650">
    <property type="entry name" value="Galactose mutarotase-like"/>
    <property type="match status" value="1"/>
</dbReference>
<dbReference type="CDD" id="cd09020">
    <property type="entry name" value="D-hex-6-P-epi_like"/>
    <property type="match status" value="1"/>
</dbReference>
<evidence type="ECO:0000259" key="9">
    <source>
        <dbReference type="PROSITE" id="PS50127"/>
    </source>
</evidence>
<keyword evidence="5 8" id="KW-0833">Ubl conjugation pathway</keyword>
<keyword evidence="8" id="KW-0547">Nucleotide-binding</keyword>
<keyword evidence="11" id="KW-1185">Reference proteome</keyword>
<dbReference type="PROSITE" id="PS00183">
    <property type="entry name" value="UBC_1"/>
    <property type="match status" value="1"/>
</dbReference>
<evidence type="ECO:0000256" key="8">
    <source>
        <dbReference type="RuleBase" id="RU362109"/>
    </source>
</evidence>
<dbReference type="InterPro" id="IPR025532">
    <property type="entry name" value="G6P_1-epimerase"/>
</dbReference>
<dbReference type="InterPro" id="IPR023313">
    <property type="entry name" value="UBQ-conjugating_AS"/>
</dbReference>
<dbReference type="InterPro" id="IPR016135">
    <property type="entry name" value="UBQ-conjugating_enzyme/RWD"/>
</dbReference>
<reference evidence="10 11" key="1">
    <citation type="journal article" date="2021" name="Commun. Biol.">
        <title>The genome of Shorea leprosula (Dipterocarpaceae) highlights the ecological relevance of drought in aseasonal tropical rainforests.</title>
        <authorList>
            <person name="Ng K.K.S."/>
            <person name="Kobayashi M.J."/>
            <person name="Fawcett J.A."/>
            <person name="Hatakeyama M."/>
            <person name="Paape T."/>
            <person name="Ng C.H."/>
            <person name="Ang C.C."/>
            <person name="Tnah L.H."/>
            <person name="Lee C.T."/>
            <person name="Nishiyama T."/>
            <person name="Sese J."/>
            <person name="O'Brien M.J."/>
            <person name="Copetti D."/>
            <person name="Mohd Noor M.I."/>
            <person name="Ong R.C."/>
            <person name="Putra M."/>
            <person name="Sireger I.Z."/>
            <person name="Indrioko S."/>
            <person name="Kosugi Y."/>
            <person name="Izuno A."/>
            <person name="Isagi Y."/>
            <person name="Lee S.L."/>
            <person name="Shimizu K.K."/>
        </authorList>
    </citation>
    <scope>NUCLEOTIDE SEQUENCE [LARGE SCALE GENOMIC DNA]</scope>
    <source>
        <strain evidence="10">214</strain>
    </source>
</reference>
<keyword evidence="8" id="KW-0067">ATP-binding</keyword>
<dbReference type="PROSITE" id="PS50127">
    <property type="entry name" value="UBC_2"/>
    <property type="match status" value="1"/>
</dbReference>
<feature type="domain" description="UBC core" evidence="9">
    <location>
        <begin position="207"/>
        <end position="371"/>
    </location>
</feature>
<dbReference type="EC" id="5.1.3.15" evidence="3"/>
<dbReference type="PANTHER" id="PTHR11122:SF31">
    <property type="entry name" value="GLUCOSE-6-PHOSPHATE 1-EPIMERASE"/>
    <property type="match status" value="1"/>
</dbReference>
<dbReference type="GO" id="GO:0005737">
    <property type="term" value="C:cytoplasm"/>
    <property type="evidence" value="ECO:0007669"/>
    <property type="project" value="TreeGrafter"/>
</dbReference>
<dbReference type="InterPro" id="IPR011013">
    <property type="entry name" value="Gal_mutarotase_sf_dom"/>
</dbReference>
<dbReference type="GO" id="GO:0005524">
    <property type="term" value="F:ATP binding"/>
    <property type="evidence" value="ECO:0007669"/>
    <property type="project" value="UniProtKB-UniRule"/>
</dbReference>
<evidence type="ECO:0000256" key="2">
    <source>
        <dbReference type="ARBA" id="ARBA00005866"/>
    </source>
</evidence>
<dbReference type="InterPro" id="IPR014718">
    <property type="entry name" value="GH-type_carb-bd"/>
</dbReference>
<gene>
    <name evidence="10" type="ORF">SLEP1_g40432</name>
</gene>
<dbReference type="Pfam" id="PF00179">
    <property type="entry name" value="UQ_con"/>
    <property type="match status" value="1"/>
</dbReference>
<dbReference type="Pfam" id="PF01263">
    <property type="entry name" value="Aldose_epim"/>
    <property type="match status" value="1"/>
</dbReference>
<dbReference type="SMART" id="SM00212">
    <property type="entry name" value="UBCc"/>
    <property type="match status" value="1"/>
</dbReference>
<name>A0AAV5L482_9ROSI</name>
<evidence type="ECO:0000256" key="6">
    <source>
        <dbReference type="ARBA" id="ARBA00023235"/>
    </source>
</evidence>
<dbReference type="PANTHER" id="PTHR11122">
    <property type="entry name" value="APOSPORY-ASSOCIATED PROTEIN C-RELATED"/>
    <property type="match status" value="1"/>
</dbReference>
<dbReference type="EMBL" id="BPVZ01000092">
    <property type="protein sequence ID" value="GKV31766.1"/>
    <property type="molecule type" value="Genomic_DNA"/>
</dbReference>
<comment type="catalytic activity">
    <reaction evidence="1">
        <text>alpha-D-glucose 6-phosphate = beta-D-glucose 6-phosphate</text>
        <dbReference type="Rhea" id="RHEA:16249"/>
        <dbReference type="ChEBI" id="CHEBI:58225"/>
        <dbReference type="ChEBI" id="CHEBI:58247"/>
        <dbReference type="EC" id="5.1.3.15"/>
    </reaction>
</comment>
<evidence type="ECO:0000256" key="1">
    <source>
        <dbReference type="ARBA" id="ARBA00001096"/>
    </source>
</evidence>
<evidence type="ECO:0000256" key="7">
    <source>
        <dbReference type="PROSITE-ProRule" id="PRU10133"/>
    </source>
</evidence>
<feature type="active site" description="Glycyl thioester intermediate" evidence="7">
    <location>
        <position position="309"/>
    </location>
</feature>
<evidence type="ECO:0000313" key="10">
    <source>
        <dbReference type="EMBL" id="GKV31766.1"/>
    </source>
</evidence>
<sequence>MAGSAAASDQSLRGSVEVGRDGNGVEMILLRNPKGATVEVSCHGGQVLSWKTERGEELLFMGSKAVYKPPPHAVRGGIPICFPKFGTQETLEKRGFVMGRLWTIDRDPPPLPESGMTHVDLLLNPCAVDLKIWPHNFKFHLRVALADDGSLILVSRVLNVCSKPFTFTFAYLAYLAVSDIGEVRVEGLETCDYLDNLKGGMRSTEQAISLSFDSEVDRVYVEAEGVIEVLDHEKRRTLKINREGLPDVVVWNPWDKKSKAIADFEKNDYKRMNSSSSIFTLSCLLSLVLQVAFRTKVFHPNINSNGSICLDILKEQWSPALTISKVLLSICSLLTDPNPDDPLVPEIAHMYKTDRSKYETTARSWTQKYAMG</sequence>